<dbReference type="Proteomes" id="UP000290407">
    <property type="component" value="Unassembled WGS sequence"/>
</dbReference>
<dbReference type="RefSeq" id="WP_129602861.1">
    <property type="nucleotide sequence ID" value="NZ_SBLB01000004.1"/>
</dbReference>
<comment type="caution">
    <text evidence="2">The sequence shown here is derived from an EMBL/GenBank/DDBJ whole genome shotgun (WGS) entry which is preliminary data.</text>
</comment>
<feature type="transmembrane region" description="Helical" evidence="1">
    <location>
        <begin position="501"/>
        <end position="522"/>
    </location>
</feature>
<accession>A0A4Q2UNK2</accession>
<keyword evidence="1" id="KW-1133">Transmembrane helix</keyword>
<evidence type="ECO:0000256" key="1">
    <source>
        <dbReference type="SAM" id="Phobius"/>
    </source>
</evidence>
<organism evidence="2 3">
    <name type="scientific">Spirosoma sordidisoli</name>
    <dbReference type="NCBI Taxonomy" id="2502893"/>
    <lineage>
        <taxon>Bacteria</taxon>
        <taxon>Pseudomonadati</taxon>
        <taxon>Bacteroidota</taxon>
        <taxon>Cytophagia</taxon>
        <taxon>Cytophagales</taxon>
        <taxon>Cytophagaceae</taxon>
        <taxon>Spirosoma</taxon>
    </lineage>
</organism>
<dbReference type="EMBL" id="SBLB01000004">
    <property type="protein sequence ID" value="RYC69170.1"/>
    <property type="molecule type" value="Genomic_DNA"/>
</dbReference>
<proteinExistence type="predicted"/>
<name>A0A4Q2UNK2_9BACT</name>
<gene>
    <name evidence="2" type="ORF">EQG79_17385</name>
</gene>
<dbReference type="AlphaFoldDB" id="A0A4Q2UNK2"/>
<keyword evidence="1" id="KW-0812">Transmembrane</keyword>
<sequence length="596" mass="67321">MARRRRLSEVDFIAQLDRLLTNKAKVSLDSVEPVVIKQYYINGKKDERDTPPRFTKEVTINDVKTGVLEIKAWKTIGLTIQNATMGGLWLIDQCEFEFIEITDCPDFNGPIKLMNSTVKRLVISDSVITGIQLSKNSSVETIVITNSTIEKPADDSLLYTGFFIDSSVVSNLTISDITGEQHICNATLSSSVLRNLIISRSENVGAFTLKKEATLGAVSIRESAVGGLLVADRSDVQTITIAKDSRIDELSLTGAPGLQSLLVEESKIGTITVNNQLLPEGLIRAVEIDTLRFLNNFRKDSVLQINNVIFRTLIFEDFNNLGNLKFSNVDRAVEEQSSIEIRNSDLGKAQFIGCKLDDAVRFEFYNSKLLEIFVAGTIFPGTVTRSPTGTYREYHVLEQQQLALGQLQKVYENNGNTVQALEYQARYLKTIQDELASRLPRWLQTFFSLSARAGAFIGRSVSSLADKLSRQDRLNRKERADFVSLTLNYLSNNFGNSLTRAFWWTITISLLLFSLYGCSIGYKPAAHWWVAENRDDFFHLMSYYPEFLLPTHKSNFIEGPIEHPDMARFVDSLSRIIIAYMLYQFVQAFRKYGRRS</sequence>
<keyword evidence="3" id="KW-1185">Reference proteome</keyword>
<evidence type="ECO:0000313" key="2">
    <source>
        <dbReference type="EMBL" id="RYC69170.1"/>
    </source>
</evidence>
<protein>
    <submittedName>
        <fullName evidence="2">Uncharacterized protein</fullName>
    </submittedName>
</protein>
<keyword evidence="1" id="KW-0472">Membrane</keyword>
<evidence type="ECO:0000313" key="3">
    <source>
        <dbReference type="Proteomes" id="UP000290407"/>
    </source>
</evidence>
<reference evidence="2 3" key="1">
    <citation type="submission" date="2019-01" db="EMBL/GenBank/DDBJ databases">
        <title>Spirosoma flava sp. nov., a propanil-degrading bacterium isolated from herbicide-contaminated soil.</title>
        <authorList>
            <person name="Zhang L."/>
            <person name="Jiang J.-D."/>
        </authorList>
    </citation>
    <scope>NUCLEOTIDE SEQUENCE [LARGE SCALE GENOMIC DNA]</scope>
    <source>
        <strain evidence="2 3">TY50</strain>
    </source>
</reference>